<dbReference type="AlphaFoldDB" id="A0A516SJ21"/>
<evidence type="ECO:0000256" key="1">
    <source>
        <dbReference type="SAM" id="MobiDB-lite"/>
    </source>
</evidence>
<evidence type="ECO:0000313" key="2">
    <source>
        <dbReference type="EMBL" id="QDQ28144.1"/>
    </source>
</evidence>
<sequence>MLTYDINGANNVKACLSTWLMDSLETIRQGKELTGAFRLTSGEIYSVEVQYNDSHNEAPKLKIERLPEKTDKKRKFFKSIQEIFTHRFQNDGLTNAQRFTIETNSVLQNILLTDNKEERQAQCTQLPQPSDGVPAEKGADGTQSDAVRRNTFSDAIVIEESTEPDKRKFSDAIII</sequence>
<dbReference type="Proteomes" id="UP000317550">
    <property type="component" value="Chromosome"/>
</dbReference>
<accession>A0A516SJ21</accession>
<gene>
    <name evidence="2" type="ORF">FNU76_18320</name>
</gene>
<feature type="region of interest" description="Disordered" evidence="1">
    <location>
        <begin position="124"/>
        <end position="148"/>
    </location>
</feature>
<organism evidence="2 3">
    <name type="scientific">Chitinimonas arctica</name>
    <dbReference type="NCBI Taxonomy" id="2594795"/>
    <lineage>
        <taxon>Bacteria</taxon>
        <taxon>Pseudomonadati</taxon>
        <taxon>Pseudomonadota</taxon>
        <taxon>Betaproteobacteria</taxon>
        <taxon>Neisseriales</taxon>
        <taxon>Chitinibacteraceae</taxon>
        <taxon>Chitinimonas</taxon>
    </lineage>
</organism>
<dbReference type="KEGG" id="cari:FNU76_18320"/>
<name>A0A516SJ21_9NEIS</name>
<evidence type="ECO:0000313" key="3">
    <source>
        <dbReference type="Proteomes" id="UP000317550"/>
    </source>
</evidence>
<reference evidence="3" key="1">
    <citation type="submission" date="2019-07" db="EMBL/GenBank/DDBJ databases">
        <title>Chitinimonas sp. nov., isolated from Ny-Alesund, arctica soil.</title>
        <authorList>
            <person name="Xu Q."/>
            <person name="Peng F."/>
        </authorList>
    </citation>
    <scope>NUCLEOTIDE SEQUENCE [LARGE SCALE GENOMIC DNA]</scope>
    <source>
        <strain evidence="3">R3-44</strain>
    </source>
</reference>
<dbReference type="RefSeq" id="WP_144279531.1">
    <property type="nucleotide sequence ID" value="NZ_CP041730.1"/>
</dbReference>
<dbReference type="EMBL" id="CP041730">
    <property type="protein sequence ID" value="QDQ28144.1"/>
    <property type="molecule type" value="Genomic_DNA"/>
</dbReference>
<protein>
    <submittedName>
        <fullName evidence="2">Uncharacterized protein</fullName>
    </submittedName>
</protein>
<keyword evidence="3" id="KW-1185">Reference proteome</keyword>
<proteinExistence type="predicted"/>